<sequence>MANRRIQCLLFFLVNLQVCLCLAQSDLVCPSLHFGWKCRLSCKCSPGDFCDSLGKCLRGCPDEGYGPGCLFDKTSIYDNNGKNYTGTVNKTKDGNQCLPWRDPRIIGLKYGSHSFPDGIVPGPYCRNPINPTDSNYVIGPFCYTLKENQFTHEMCSLTRGECPDYLYGEGCYKECHCKNISEICDKSLGTCISGCAPGWTGFSCENKCKTDRYGLECRESCGKCKNEACHHETGQCLEGCEAGFAGEFCKIRCVDGTYGEDCHKMCGKCLNQAICSYIDGNCFTGCEDGYYGTQCNKRCPKGTYGRECAYSCHNCYKGCHPNTGVCEGGCTAGFTGPTCTQVCERGWYGENCSQTCGFCRAEHSCDIYTGYCVGGCDKGYEGTHCNQMEKPTATLGASLIGGAIAGAIVSIVVILIIIVVFLYRRRRFKKVLQVSRDQNGVGEQSFSPFTNRLKEMKESLLDTGHETERLLKKSPSIESCPLEQADNQINENQEPIYANVDMKNLSSPVKLKDLEEYINMKKMIDSDGFKKEYGDLPSGLMALCKVALKPENKPKNRYNNIFAYDHSRVVLEPHPNDAQSDYVNASYIDGYNSPKAYIASQGPNKAMLVDFWRMVWQQKVCKIVMLTNLVETCKKKCEQYWPDVGSKEFGDVTVEMVDTAEYTDYTIRSFRISALKFSRIIKQFHFTSWPDHGAPASPTPLLNFRRKVQQYSVDNSSPVLVHCSAGIGRTGTYIALDYLLKQAKAEEKVDVPQCVQTLRSNRVNMIQNWEQYVFVYEALLEAIQAGETTIPCSVLIDTYEEMCVPTPGKLTTPLEDQFEILQKTCPVLDKEDCKAALLAENISKNRFKDILPANRCRPLLYTQVEGYNDYINAVFLPGYSQRDAYIVTQMPLPNTVADFWRMLYDYSSDTVVMLNEFDRNDRSCALYWPEEYGYSVEYGPLSIELLFSSEADTNITVRTFKLSHHLKGEDKAVKQFQFNSWPDFKSVPNNTTSFIKLLDAVQEWTKQNGKGPVTVHCMNGASKSGLYCAVSLQLERMRVDHEVDIYQTVKQLRINRPQFIENMEQYQFCYQMALTHQDRQ</sequence>
<dbReference type="SMART" id="SM00130">
    <property type="entry name" value="KR"/>
    <property type="match status" value="1"/>
</dbReference>
<dbReference type="PROSITE" id="PS50055">
    <property type="entry name" value="TYR_PHOSPHATASE_PTP"/>
    <property type="match status" value="2"/>
</dbReference>
<dbReference type="InterPro" id="IPR000387">
    <property type="entry name" value="Tyr_Pase_dom"/>
</dbReference>
<gene>
    <name evidence="14" type="ORF">ACJMK2_042143</name>
</gene>
<evidence type="ECO:0000256" key="7">
    <source>
        <dbReference type="ARBA" id="ARBA00051722"/>
    </source>
</evidence>
<dbReference type="EC" id="3.1.3.48" evidence="2"/>
<dbReference type="SMART" id="SM00194">
    <property type="entry name" value="PTPc"/>
    <property type="match status" value="2"/>
</dbReference>
<dbReference type="InterPro" id="IPR029021">
    <property type="entry name" value="Prot-tyrosine_phosphatase-like"/>
</dbReference>
<feature type="chain" id="PRO_5044820470" description="protein-tyrosine-phosphatase" evidence="10">
    <location>
        <begin position="24"/>
        <end position="1080"/>
    </location>
</feature>
<dbReference type="SUPFAM" id="SSF52799">
    <property type="entry name" value="(Phosphotyrosine protein) phosphatases II"/>
    <property type="match status" value="2"/>
</dbReference>
<feature type="domain" description="Kringle" evidence="13">
    <location>
        <begin position="75"/>
        <end position="162"/>
    </location>
</feature>
<keyword evidence="9" id="KW-1133">Transmembrane helix</keyword>
<organism evidence="14 15">
    <name type="scientific">Sinanodonta woodiana</name>
    <name type="common">Chinese pond mussel</name>
    <name type="synonym">Anodonta woodiana</name>
    <dbReference type="NCBI Taxonomy" id="1069815"/>
    <lineage>
        <taxon>Eukaryota</taxon>
        <taxon>Metazoa</taxon>
        <taxon>Spiralia</taxon>
        <taxon>Lophotrochozoa</taxon>
        <taxon>Mollusca</taxon>
        <taxon>Bivalvia</taxon>
        <taxon>Autobranchia</taxon>
        <taxon>Heteroconchia</taxon>
        <taxon>Palaeoheterodonta</taxon>
        <taxon>Unionida</taxon>
        <taxon>Unionoidea</taxon>
        <taxon>Unionidae</taxon>
        <taxon>Unioninae</taxon>
        <taxon>Sinanodonta</taxon>
    </lineage>
</organism>
<name>A0ABD3W898_SINWO</name>
<dbReference type="PRINTS" id="PR00700">
    <property type="entry name" value="PRTYPHPHTASE"/>
</dbReference>
<comment type="catalytic activity">
    <reaction evidence="7">
        <text>O-phospho-L-tyrosyl-[protein] + H2O = L-tyrosyl-[protein] + phosphate</text>
        <dbReference type="Rhea" id="RHEA:10684"/>
        <dbReference type="Rhea" id="RHEA-COMP:10136"/>
        <dbReference type="Rhea" id="RHEA-COMP:20101"/>
        <dbReference type="ChEBI" id="CHEBI:15377"/>
        <dbReference type="ChEBI" id="CHEBI:43474"/>
        <dbReference type="ChEBI" id="CHEBI:46858"/>
        <dbReference type="ChEBI" id="CHEBI:61978"/>
        <dbReference type="EC" id="3.1.3.48"/>
    </reaction>
</comment>
<evidence type="ECO:0000256" key="4">
    <source>
        <dbReference type="ARBA" id="ARBA00022801"/>
    </source>
</evidence>
<protein>
    <recommendedName>
        <fullName evidence="2">protein-tyrosine-phosphatase</fullName>
        <ecNumber evidence="2">3.1.3.48</ecNumber>
    </recommendedName>
</protein>
<evidence type="ECO:0000256" key="2">
    <source>
        <dbReference type="ARBA" id="ARBA00013064"/>
    </source>
</evidence>
<keyword evidence="4" id="KW-0378">Hydrolase</keyword>
<evidence type="ECO:0000313" key="14">
    <source>
        <dbReference type="EMBL" id="KAL3869463.1"/>
    </source>
</evidence>
<dbReference type="InterPro" id="IPR016130">
    <property type="entry name" value="Tyr_Pase_AS"/>
</dbReference>
<proteinExistence type="inferred from homology"/>
<feature type="transmembrane region" description="Helical" evidence="9">
    <location>
        <begin position="395"/>
        <end position="423"/>
    </location>
</feature>
<dbReference type="AlphaFoldDB" id="A0ABD3W898"/>
<dbReference type="SMART" id="SM00404">
    <property type="entry name" value="PTPc_motif"/>
    <property type="match status" value="2"/>
</dbReference>
<feature type="domain" description="Tyrosine specific protein phosphatases" evidence="12">
    <location>
        <begin position="992"/>
        <end position="1067"/>
    </location>
</feature>
<evidence type="ECO:0000256" key="9">
    <source>
        <dbReference type="SAM" id="Phobius"/>
    </source>
</evidence>
<keyword evidence="5" id="KW-0904">Protein phosphatase</keyword>
<accession>A0ABD3W898</accession>
<keyword evidence="3 8" id="KW-0420">Kringle</keyword>
<feature type="signal peptide" evidence="10">
    <location>
        <begin position="1"/>
        <end position="23"/>
    </location>
</feature>
<dbReference type="Proteomes" id="UP001634394">
    <property type="component" value="Unassembled WGS sequence"/>
</dbReference>
<feature type="domain" description="Tyrosine-protein phosphatase" evidence="11">
    <location>
        <begin position="814"/>
        <end position="1076"/>
    </location>
</feature>
<dbReference type="Pfam" id="PF00102">
    <property type="entry name" value="Y_phosphatase"/>
    <property type="match status" value="2"/>
</dbReference>
<evidence type="ECO:0000313" key="15">
    <source>
        <dbReference type="Proteomes" id="UP001634394"/>
    </source>
</evidence>
<keyword evidence="10" id="KW-0732">Signal</keyword>
<dbReference type="InterPro" id="IPR013806">
    <property type="entry name" value="Kringle-like"/>
</dbReference>
<keyword evidence="15" id="KW-1185">Reference proteome</keyword>
<dbReference type="InterPro" id="IPR050348">
    <property type="entry name" value="Protein-Tyr_Phosphatase"/>
</dbReference>
<feature type="domain" description="Tyrosine-protein phosphatase" evidence="11">
    <location>
        <begin position="529"/>
        <end position="782"/>
    </location>
</feature>
<evidence type="ECO:0000256" key="6">
    <source>
        <dbReference type="ARBA" id="ARBA00023157"/>
    </source>
</evidence>
<dbReference type="InterPro" id="IPR003595">
    <property type="entry name" value="Tyr_Pase_cat"/>
</dbReference>
<comment type="caution">
    <text evidence="14">The sequence shown here is derived from an EMBL/GenBank/DDBJ whole genome shotgun (WGS) entry which is preliminary data.</text>
</comment>
<dbReference type="InterPro" id="IPR038178">
    <property type="entry name" value="Kringle_sf"/>
</dbReference>
<evidence type="ECO:0000259" key="12">
    <source>
        <dbReference type="PROSITE" id="PS50056"/>
    </source>
</evidence>
<dbReference type="InterPro" id="IPR000001">
    <property type="entry name" value="Kringle"/>
</dbReference>
<dbReference type="PROSITE" id="PS50070">
    <property type="entry name" value="KRINGLE_2"/>
    <property type="match status" value="1"/>
</dbReference>
<keyword evidence="9" id="KW-0472">Membrane</keyword>
<keyword evidence="6" id="KW-1015">Disulfide bond</keyword>
<evidence type="ECO:0000256" key="10">
    <source>
        <dbReference type="SAM" id="SignalP"/>
    </source>
</evidence>
<dbReference type="PROSITE" id="PS50056">
    <property type="entry name" value="TYR_PHOSPHATASE_2"/>
    <property type="match status" value="2"/>
</dbReference>
<feature type="domain" description="Tyrosine specific protein phosphatases" evidence="12">
    <location>
        <begin position="702"/>
        <end position="773"/>
    </location>
</feature>
<dbReference type="FunFam" id="3.90.190.10:FF:000102">
    <property type="entry name" value="Receptor-type tyrosine-protein phosphatase"/>
    <property type="match status" value="1"/>
</dbReference>
<comment type="caution">
    <text evidence="8">Lacks conserved residue(s) required for the propagation of feature annotation.</text>
</comment>
<dbReference type="Gene3D" id="2.40.20.10">
    <property type="entry name" value="Plasminogen Kringle 4"/>
    <property type="match status" value="1"/>
</dbReference>
<evidence type="ECO:0000256" key="1">
    <source>
        <dbReference type="ARBA" id="ARBA00009580"/>
    </source>
</evidence>
<dbReference type="InterPro" id="IPR000242">
    <property type="entry name" value="PTP_cat"/>
</dbReference>
<dbReference type="SUPFAM" id="SSF57440">
    <property type="entry name" value="Kringle-like"/>
    <property type="match status" value="1"/>
</dbReference>
<evidence type="ECO:0000259" key="13">
    <source>
        <dbReference type="PROSITE" id="PS50070"/>
    </source>
</evidence>
<dbReference type="Gene3D" id="3.90.190.10">
    <property type="entry name" value="Protein tyrosine phosphatase superfamily"/>
    <property type="match status" value="2"/>
</dbReference>
<dbReference type="EMBL" id="JBJQND010000008">
    <property type="protein sequence ID" value="KAL3869463.1"/>
    <property type="molecule type" value="Genomic_DNA"/>
</dbReference>
<dbReference type="Gene3D" id="2.170.300.10">
    <property type="entry name" value="Tie2 ligand-binding domain superfamily"/>
    <property type="match status" value="1"/>
</dbReference>
<dbReference type="FunFam" id="3.90.190.10:FF:000062">
    <property type="entry name" value="Receptor-type tyrosine-protein phosphatase kappa"/>
    <property type="match status" value="1"/>
</dbReference>
<keyword evidence="9" id="KW-0812">Transmembrane</keyword>
<comment type="similarity">
    <text evidence="1">Belongs to the protein-tyrosine phosphatase family.</text>
</comment>
<evidence type="ECO:0000256" key="3">
    <source>
        <dbReference type="ARBA" id="ARBA00022572"/>
    </source>
</evidence>
<dbReference type="PANTHER" id="PTHR19134">
    <property type="entry name" value="RECEPTOR-TYPE TYROSINE-PROTEIN PHOSPHATASE"/>
    <property type="match status" value="1"/>
</dbReference>
<evidence type="ECO:0000259" key="11">
    <source>
        <dbReference type="PROSITE" id="PS50055"/>
    </source>
</evidence>
<dbReference type="PROSITE" id="PS00383">
    <property type="entry name" value="TYR_PHOSPHATASE_1"/>
    <property type="match status" value="1"/>
</dbReference>
<dbReference type="GO" id="GO:0004725">
    <property type="term" value="F:protein tyrosine phosphatase activity"/>
    <property type="evidence" value="ECO:0007669"/>
    <property type="project" value="UniProtKB-EC"/>
</dbReference>
<dbReference type="PANTHER" id="PTHR19134:SF562">
    <property type="entry name" value="PROTEIN-TYROSINE-PHOSPHATASE"/>
    <property type="match status" value="1"/>
</dbReference>
<reference evidence="14 15" key="1">
    <citation type="submission" date="2024-11" db="EMBL/GenBank/DDBJ databases">
        <title>Chromosome-level genome assembly of the freshwater bivalve Anodonta woodiana.</title>
        <authorList>
            <person name="Chen X."/>
        </authorList>
    </citation>
    <scope>NUCLEOTIDE SEQUENCE [LARGE SCALE GENOMIC DNA]</scope>
    <source>
        <strain evidence="14">MN2024</strain>
        <tissue evidence="14">Gills</tissue>
    </source>
</reference>
<evidence type="ECO:0000256" key="8">
    <source>
        <dbReference type="PROSITE-ProRule" id="PRU00121"/>
    </source>
</evidence>
<evidence type="ECO:0000256" key="5">
    <source>
        <dbReference type="ARBA" id="ARBA00022912"/>
    </source>
</evidence>